<dbReference type="SUPFAM" id="SSF56784">
    <property type="entry name" value="HAD-like"/>
    <property type="match status" value="1"/>
</dbReference>
<dbReference type="PANTHER" id="PTHR35134">
    <property type="entry name" value="NUCLEOTIDASE YQFW-RELATED"/>
    <property type="match status" value="1"/>
</dbReference>
<proteinExistence type="predicted"/>
<evidence type="ECO:0000313" key="1">
    <source>
        <dbReference type="EMBL" id="OGG72458.1"/>
    </source>
</evidence>
<evidence type="ECO:0000313" key="2">
    <source>
        <dbReference type="Proteomes" id="UP000177306"/>
    </source>
</evidence>
<dbReference type="InterPro" id="IPR023214">
    <property type="entry name" value="HAD_sf"/>
</dbReference>
<evidence type="ECO:0008006" key="3">
    <source>
        <dbReference type="Google" id="ProtNLM"/>
    </source>
</evidence>
<gene>
    <name evidence="1" type="ORF">A3A38_02125</name>
</gene>
<dbReference type="EMBL" id="MFLY01000050">
    <property type="protein sequence ID" value="OGG72458.1"/>
    <property type="molecule type" value="Genomic_DNA"/>
</dbReference>
<reference evidence="1 2" key="1">
    <citation type="journal article" date="2016" name="Nat. Commun.">
        <title>Thousands of microbial genomes shed light on interconnected biogeochemical processes in an aquifer system.</title>
        <authorList>
            <person name="Anantharaman K."/>
            <person name="Brown C.T."/>
            <person name="Hug L.A."/>
            <person name="Sharon I."/>
            <person name="Castelle C.J."/>
            <person name="Probst A.J."/>
            <person name="Thomas B.C."/>
            <person name="Singh A."/>
            <person name="Wilkins M.J."/>
            <person name="Karaoz U."/>
            <person name="Brodie E.L."/>
            <person name="Williams K.H."/>
            <person name="Hubbard S.S."/>
            <person name="Banfield J.F."/>
        </authorList>
    </citation>
    <scope>NUCLEOTIDE SEQUENCE [LARGE SCALE GENOMIC DNA]</scope>
</reference>
<organism evidence="1 2">
    <name type="scientific">Candidatus Kaiserbacteria bacterium RIFCSPLOWO2_01_FULL_53_17</name>
    <dbReference type="NCBI Taxonomy" id="1798511"/>
    <lineage>
        <taxon>Bacteria</taxon>
        <taxon>Candidatus Kaiseribacteriota</taxon>
    </lineage>
</organism>
<dbReference type="InterPro" id="IPR052419">
    <property type="entry name" value="5_3-deoxyribonucleotidase-like"/>
</dbReference>
<comment type="caution">
    <text evidence="1">The sequence shown here is derived from an EMBL/GenBank/DDBJ whole genome shotgun (WGS) entry which is preliminary data.</text>
</comment>
<dbReference type="AlphaFoldDB" id="A0A1F6EFP3"/>
<dbReference type="Proteomes" id="UP000177306">
    <property type="component" value="Unassembled WGS sequence"/>
</dbReference>
<accession>A0A1F6EFP3</accession>
<dbReference type="PANTHER" id="PTHR35134:SF2">
    <property type="entry name" value="NUCLEOTIDASE YQFW-RELATED"/>
    <property type="match status" value="1"/>
</dbReference>
<protein>
    <recommendedName>
        <fullName evidence="3">Nucleotidase</fullName>
    </recommendedName>
</protein>
<name>A0A1F6EFP3_9BACT</name>
<dbReference type="Gene3D" id="3.40.50.1000">
    <property type="entry name" value="HAD superfamily/HAD-like"/>
    <property type="match status" value="1"/>
</dbReference>
<sequence length="188" mass="21488">MKIGIDLDDTVISHTKNFVLLAHERGHRDATEDTVHAAAFKARFSADEYRSVKETLYGPMSVGAEPMRESVDTLHALARGGADIFIISRRVPSSREFALRWIAKHLSGTVSFEKIFFTENDEEKGAVCALLGLRLFLDDKREVLRHIAKETTLPVLFDRFDAEKDAPFARVRNWRDFYELYTQKAKIV</sequence>
<dbReference type="InterPro" id="IPR036412">
    <property type="entry name" value="HAD-like_sf"/>
</dbReference>